<keyword evidence="7" id="KW-1015">Disulfide bond</keyword>
<proteinExistence type="inferred from homology"/>
<evidence type="ECO:0000256" key="2">
    <source>
        <dbReference type="ARBA" id="ARBA00022481"/>
    </source>
</evidence>
<dbReference type="InterPro" id="IPR006145">
    <property type="entry name" value="PsdUridine_synth_RsuA/RluA"/>
</dbReference>
<keyword evidence="4" id="KW-0067">ATP-binding</keyword>
<keyword evidence="5" id="KW-0049">Antioxidant</keyword>
<dbReference type="GO" id="GO:0005524">
    <property type="term" value="F:ATP binding"/>
    <property type="evidence" value="ECO:0007669"/>
    <property type="project" value="UniProtKB-KW"/>
</dbReference>
<comment type="similarity">
    <text evidence="10">Belongs to the pseudouridine synthase RluA family.</text>
</comment>
<dbReference type="GO" id="GO:0003723">
    <property type="term" value="F:RNA binding"/>
    <property type="evidence" value="ECO:0007669"/>
    <property type="project" value="InterPro"/>
</dbReference>
<dbReference type="Pfam" id="PF00849">
    <property type="entry name" value="PseudoU_synth_2"/>
    <property type="match status" value="1"/>
</dbReference>
<dbReference type="NCBIfam" id="TIGR00005">
    <property type="entry name" value="rluA_subfam"/>
    <property type="match status" value="1"/>
</dbReference>
<keyword evidence="10" id="KW-0413">Isomerase</keyword>
<keyword evidence="6" id="KW-0560">Oxidoreductase</keyword>
<evidence type="ECO:0000256" key="8">
    <source>
        <dbReference type="ARBA" id="ARBA00047514"/>
    </source>
</evidence>
<evidence type="ECO:0000256" key="5">
    <source>
        <dbReference type="ARBA" id="ARBA00022862"/>
    </source>
</evidence>
<dbReference type="InterPro" id="IPR006224">
    <property type="entry name" value="PsdUridine_synth_RluA-like_CS"/>
</dbReference>
<dbReference type="PROSITE" id="PS01129">
    <property type="entry name" value="PSI_RLU"/>
    <property type="match status" value="1"/>
</dbReference>
<evidence type="ECO:0000313" key="13">
    <source>
        <dbReference type="RefSeq" id="XP_003748437.2"/>
    </source>
</evidence>
<feature type="active site" evidence="9">
    <location>
        <position position="161"/>
    </location>
</feature>
<evidence type="ECO:0000256" key="6">
    <source>
        <dbReference type="ARBA" id="ARBA00023002"/>
    </source>
</evidence>
<dbReference type="SUPFAM" id="SSF55120">
    <property type="entry name" value="Pseudouridine synthase"/>
    <property type="match status" value="1"/>
</dbReference>
<dbReference type="Gene3D" id="3.30.2350.10">
    <property type="entry name" value="Pseudouridine synthase"/>
    <property type="match status" value="1"/>
</dbReference>
<dbReference type="Proteomes" id="UP000694867">
    <property type="component" value="Unplaced"/>
</dbReference>
<dbReference type="Gene3D" id="3.90.1530.10">
    <property type="entry name" value="Conserved hypothetical protein from pyrococcus furiosus pfu- 392566-001, ParB domain"/>
    <property type="match status" value="1"/>
</dbReference>
<dbReference type="InterPro" id="IPR050188">
    <property type="entry name" value="RluA_PseudoU_synthase"/>
</dbReference>
<protein>
    <recommendedName>
        <fullName evidence="10">Pseudouridine synthase</fullName>
        <ecNumber evidence="10">5.4.99.-</ecNumber>
    </recommendedName>
</protein>
<evidence type="ECO:0000256" key="4">
    <source>
        <dbReference type="ARBA" id="ARBA00022840"/>
    </source>
</evidence>
<accession>A0AAJ6QYR6</accession>
<keyword evidence="3" id="KW-0547">Nucleotide-binding</keyword>
<dbReference type="PANTHER" id="PTHR21600">
    <property type="entry name" value="MITOCHONDRIAL RNA PSEUDOURIDINE SYNTHASE"/>
    <property type="match status" value="1"/>
</dbReference>
<evidence type="ECO:0000256" key="9">
    <source>
        <dbReference type="PIRSR" id="PIRSR606225-1"/>
    </source>
</evidence>
<comment type="catalytic activity">
    <reaction evidence="10">
        <text>a uridine in RNA = a pseudouridine in RNA</text>
        <dbReference type="Rhea" id="RHEA:48348"/>
        <dbReference type="Rhea" id="RHEA-COMP:12068"/>
        <dbReference type="Rhea" id="RHEA-COMP:12069"/>
        <dbReference type="ChEBI" id="CHEBI:65314"/>
        <dbReference type="ChEBI" id="CHEBI:65315"/>
    </reaction>
</comment>
<dbReference type="SUPFAM" id="SSF110849">
    <property type="entry name" value="ParB/Sulfiredoxin"/>
    <property type="match status" value="1"/>
</dbReference>
<dbReference type="GO" id="GO:0032542">
    <property type="term" value="F:sulfiredoxin activity"/>
    <property type="evidence" value="ECO:0007669"/>
    <property type="project" value="UniProtKB-EC"/>
</dbReference>
<dbReference type="InterPro" id="IPR036086">
    <property type="entry name" value="ParB/Sulfiredoxin_sf"/>
</dbReference>
<dbReference type="SMART" id="SM00470">
    <property type="entry name" value="ParB"/>
    <property type="match status" value="1"/>
</dbReference>
<dbReference type="InterPro" id="IPR020103">
    <property type="entry name" value="PsdUridine_synth_cat_dom_sf"/>
</dbReference>
<dbReference type="InterPro" id="IPR006225">
    <property type="entry name" value="PsdUridine_synth_RluC/D"/>
</dbReference>
<evidence type="ECO:0000259" key="11">
    <source>
        <dbReference type="SMART" id="SM00470"/>
    </source>
</evidence>
<dbReference type="PANTHER" id="PTHR21600:SF40">
    <property type="entry name" value="PSEUDOURIDYLATE SYNTHASE RPUSD2"/>
    <property type="match status" value="1"/>
</dbReference>
<dbReference type="FunFam" id="3.90.1530.10:FF:000001">
    <property type="entry name" value="Sulfiredoxin"/>
    <property type="match status" value="1"/>
</dbReference>
<comment type="similarity">
    <text evidence="1">Belongs to the sulfiredoxin family.</text>
</comment>
<dbReference type="GeneID" id="100906033"/>
<evidence type="ECO:0000256" key="3">
    <source>
        <dbReference type="ARBA" id="ARBA00022741"/>
    </source>
</evidence>
<comment type="catalytic activity">
    <reaction evidence="8">
        <text>S-hydroxy-S-oxy-L-cysteinyl-[peroxiredoxin] + [protein]-dithiol + ATP = S-hydroxy-L-cysteinyl-[peroxiredoxin] + [protein]-disulfide + ADP + phosphate</text>
        <dbReference type="Rhea" id="RHEA:17545"/>
        <dbReference type="Rhea" id="RHEA-COMP:10593"/>
        <dbReference type="Rhea" id="RHEA-COMP:10594"/>
        <dbReference type="Rhea" id="RHEA-COMP:13681"/>
        <dbReference type="Rhea" id="RHEA-COMP:17976"/>
        <dbReference type="ChEBI" id="CHEBI:29950"/>
        <dbReference type="ChEBI" id="CHEBI:30616"/>
        <dbReference type="ChEBI" id="CHEBI:43474"/>
        <dbReference type="ChEBI" id="CHEBI:50058"/>
        <dbReference type="ChEBI" id="CHEBI:61973"/>
        <dbReference type="ChEBI" id="CHEBI:61974"/>
        <dbReference type="ChEBI" id="CHEBI:456216"/>
        <dbReference type="EC" id="1.8.98.2"/>
    </reaction>
</comment>
<dbReference type="Pfam" id="PF02195">
    <property type="entry name" value="ParB_N"/>
    <property type="match status" value="1"/>
</dbReference>
<keyword evidence="12" id="KW-1185">Reference proteome</keyword>
<dbReference type="InterPro" id="IPR003115">
    <property type="entry name" value="ParB_N"/>
</dbReference>
<comment type="function">
    <text evidence="10">Responsible for synthesis of pseudouridine from uracil.</text>
</comment>
<feature type="domain" description="ParB-like N-terminal" evidence="11">
    <location>
        <begin position="349"/>
        <end position="444"/>
    </location>
</feature>
<evidence type="ECO:0000256" key="10">
    <source>
        <dbReference type="RuleBase" id="RU362028"/>
    </source>
</evidence>
<dbReference type="KEGG" id="goe:100906033"/>
<dbReference type="CDD" id="cd16395">
    <property type="entry name" value="Srx"/>
    <property type="match status" value="1"/>
</dbReference>
<evidence type="ECO:0000256" key="1">
    <source>
        <dbReference type="ARBA" id="ARBA00009609"/>
    </source>
</evidence>
<dbReference type="RefSeq" id="XP_003748437.2">
    <property type="nucleotide sequence ID" value="XM_003748389.2"/>
</dbReference>
<dbReference type="CDD" id="cd02557">
    <property type="entry name" value="PseudoU_synth_ScRIB2"/>
    <property type="match status" value="1"/>
</dbReference>
<gene>
    <name evidence="13" type="primary">LOC100906033</name>
</gene>
<dbReference type="AlphaFoldDB" id="A0AAJ6QYR6"/>
<evidence type="ECO:0000256" key="7">
    <source>
        <dbReference type="ARBA" id="ARBA00023157"/>
    </source>
</evidence>
<name>A0AAJ6QYR6_9ACAR</name>
<organism evidence="12 13">
    <name type="scientific">Galendromus occidentalis</name>
    <name type="common">western predatory mite</name>
    <dbReference type="NCBI Taxonomy" id="34638"/>
    <lineage>
        <taxon>Eukaryota</taxon>
        <taxon>Metazoa</taxon>
        <taxon>Ecdysozoa</taxon>
        <taxon>Arthropoda</taxon>
        <taxon>Chelicerata</taxon>
        <taxon>Arachnida</taxon>
        <taxon>Acari</taxon>
        <taxon>Parasitiformes</taxon>
        <taxon>Mesostigmata</taxon>
        <taxon>Gamasina</taxon>
        <taxon>Phytoseioidea</taxon>
        <taxon>Phytoseiidae</taxon>
        <taxon>Typhlodrominae</taxon>
        <taxon>Galendromus</taxon>
    </lineage>
</organism>
<keyword evidence="2" id="KW-0488">Methylation</keyword>
<reference evidence="13" key="1">
    <citation type="submission" date="2025-08" db="UniProtKB">
        <authorList>
            <consortium name="RefSeq"/>
        </authorList>
    </citation>
    <scope>IDENTIFICATION</scope>
</reference>
<evidence type="ECO:0000313" key="12">
    <source>
        <dbReference type="Proteomes" id="UP000694867"/>
    </source>
</evidence>
<dbReference type="GO" id="GO:0000455">
    <property type="term" value="P:enzyme-directed rRNA pseudouridine synthesis"/>
    <property type="evidence" value="ECO:0007669"/>
    <property type="project" value="TreeGrafter"/>
</dbReference>
<dbReference type="GO" id="GO:0009982">
    <property type="term" value="F:pseudouridine synthase activity"/>
    <property type="evidence" value="ECO:0007669"/>
    <property type="project" value="InterPro"/>
</dbReference>
<dbReference type="EC" id="5.4.99.-" evidence="10"/>
<sequence length="447" mass="51648">MSENRSIHSDHIATEPRGDEYYFQNGLRKVYPYTFQFKVHAKGRWFGRTLLDVFLNEFTTQSEEYYLGAIKRGCIKVHGEHVDLTYRLKPNDFLTNEIHRHEVPVIGCPIKIIHEDENMLVLDKPPSIPVHPCSRYRLNTVLKILSREHGIRNLHTLHRLDRLTSGVLMFAKNIERSHYMDRLFCTRRLTKEYLCRVRGEFPDGQVVVNKPIKIFSFKIGVSGVGEGGRDSTTIFEKLSFNGKSSVVLARPKEGRMHQIRVHLQYLGHPIVRDPLYNDEAFGPNRAKGGLTERTPDQVVALLLKNHILEKWQTPMTEEELRDRGTNLRNQERNTSAIPVTRSIPIAVEVHLMPFDVIVRPIPSVLDEAKVNSLIETLKDPRKEHEVPPIDVLWIKGRDGGDYYYSFGGCHRYEALRRLGRPIVKAKIFKSTLDDLRTYLGESTPDLR</sequence>